<evidence type="ECO:0000313" key="4">
    <source>
        <dbReference type="Proteomes" id="UP000777438"/>
    </source>
</evidence>
<keyword evidence="1" id="KW-0472">Membrane</keyword>
<dbReference type="PANTHER" id="PTHR12203:SF61">
    <property type="entry name" value="CAPSULE PROTEIN"/>
    <property type="match status" value="1"/>
</dbReference>
<feature type="domain" description="Glycosyl transferase CAP10" evidence="2">
    <location>
        <begin position="533"/>
        <end position="820"/>
    </location>
</feature>
<keyword evidence="1" id="KW-0812">Transmembrane</keyword>
<accession>A0A9P9ARH3</accession>
<dbReference type="Proteomes" id="UP000777438">
    <property type="component" value="Unassembled WGS sequence"/>
</dbReference>
<name>A0A9P9ARH3_9HYPO</name>
<feature type="transmembrane region" description="Helical" evidence="1">
    <location>
        <begin position="225"/>
        <end position="242"/>
    </location>
</feature>
<comment type="caution">
    <text evidence="3">The sequence shown here is derived from an EMBL/GenBank/DDBJ whole genome shotgun (WGS) entry which is preliminary data.</text>
</comment>
<proteinExistence type="predicted"/>
<evidence type="ECO:0000259" key="2">
    <source>
        <dbReference type="SMART" id="SM00672"/>
    </source>
</evidence>
<gene>
    <name evidence="3" type="ORF">B0T10DRAFT_591724</name>
</gene>
<dbReference type="Pfam" id="PF05686">
    <property type="entry name" value="Glyco_transf_90"/>
    <property type="match status" value="1"/>
</dbReference>
<keyword evidence="4" id="KW-1185">Reference proteome</keyword>
<dbReference type="InterPro" id="IPR051091">
    <property type="entry name" value="O-Glucosyltr/Glycosyltrsf_90"/>
</dbReference>
<dbReference type="SMART" id="SM00672">
    <property type="entry name" value="CAP10"/>
    <property type="match status" value="1"/>
</dbReference>
<dbReference type="AlphaFoldDB" id="A0A9P9ARH3"/>
<evidence type="ECO:0000313" key="3">
    <source>
        <dbReference type="EMBL" id="KAH6892934.1"/>
    </source>
</evidence>
<organism evidence="3 4">
    <name type="scientific">Thelonectria olida</name>
    <dbReference type="NCBI Taxonomy" id="1576542"/>
    <lineage>
        <taxon>Eukaryota</taxon>
        <taxon>Fungi</taxon>
        <taxon>Dikarya</taxon>
        <taxon>Ascomycota</taxon>
        <taxon>Pezizomycotina</taxon>
        <taxon>Sordariomycetes</taxon>
        <taxon>Hypocreomycetidae</taxon>
        <taxon>Hypocreales</taxon>
        <taxon>Nectriaceae</taxon>
        <taxon>Thelonectria</taxon>
    </lineage>
</organism>
<protein>
    <recommendedName>
        <fullName evidence="2">Glycosyl transferase CAP10 domain-containing protein</fullName>
    </recommendedName>
</protein>
<reference evidence="3 4" key="1">
    <citation type="journal article" date="2021" name="Nat. Commun.">
        <title>Genetic determinants of endophytism in the Arabidopsis root mycobiome.</title>
        <authorList>
            <person name="Mesny F."/>
            <person name="Miyauchi S."/>
            <person name="Thiergart T."/>
            <person name="Pickel B."/>
            <person name="Atanasova L."/>
            <person name="Karlsson M."/>
            <person name="Huettel B."/>
            <person name="Barry K.W."/>
            <person name="Haridas S."/>
            <person name="Chen C."/>
            <person name="Bauer D."/>
            <person name="Andreopoulos W."/>
            <person name="Pangilinan J."/>
            <person name="LaButti K."/>
            <person name="Riley R."/>
            <person name="Lipzen A."/>
            <person name="Clum A."/>
            <person name="Drula E."/>
            <person name="Henrissat B."/>
            <person name="Kohler A."/>
            <person name="Grigoriev I.V."/>
            <person name="Martin F.M."/>
            <person name="Hacquard S."/>
        </authorList>
    </citation>
    <scope>NUCLEOTIDE SEQUENCE [LARGE SCALE GENOMIC DNA]</scope>
    <source>
        <strain evidence="3 4">MPI-CAGE-CH-0241</strain>
    </source>
</reference>
<dbReference type="PANTHER" id="PTHR12203">
    <property type="entry name" value="KDEL LYS-ASP-GLU-LEU CONTAINING - RELATED"/>
    <property type="match status" value="1"/>
</dbReference>
<feature type="transmembrane region" description="Helical" evidence="1">
    <location>
        <begin position="303"/>
        <end position="328"/>
    </location>
</feature>
<feature type="transmembrane region" description="Helical" evidence="1">
    <location>
        <begin position="158"/>
        <end position="176"/>
    </location>
</feature>
<sequence>MFRPRLDNIDSISMLAAAALLFTVVTEFSSRREDELYSELLCWVLLPLLLRNHIPSETDLSGSKTAFSINPKAQYASSPSLWIVAGSLATLCFFRAEKTKHWQPALTPVFLITRKSLESTTHSSKETSNPSSLLLTPWGSALVAAFSVLTLSERNLRGAAFSLVATAASFIIYASFLPRNGKKLPLPVIPCFGSCVVSLSYRFIVISLLGLFVRAFFFDFPTPNPIHILFLSLTKALSWYYVSRTVHQASWAIAPVRAVYGILSTCNPFNLSSDAQALSHVIGSLLSLGQFIELIPKWATARLALWAFVLVPLVPYLINIWTIQMAIWNAPSFGQQRQHPVDALCMQAKRDFGNLVQSQSTNLTAAHTEYQRRYGIEPPPGFEAWYDFASSHESPIIDNFDLIDDAISPLRALSGNQVLDMMAKVQKAPNVDLWLCHFSSKNRKTECTHPYRAFDRHVSLLFDTILGNITGFIPDVKFLVNHIDEPRVLLPPGVNTKLHLEALGHQPTWRKMTKNCSYRKEVASEKDATQTFGLPFVTNLSSTLNLCQHPEYSTMHGLMMSPTTFRLIEGLVPVLSTGAPSTMGDILFPSPAYIESGFQYEETTDVDWEKKRNSLYWAGSTTGGFAQDENWRLFHRQRFVELGQNLGRKQHYYLREKNGIIQKEKSFFLNGRLFDVAFTRIFQCQRAYWSRQDAYFNTKAWADKDKALQSRLVFDIDGNGISGRYYKLLASKSAPLKQTLFREWHDERLVPWMHYIPVSQSMEELPELVFFLTSTDSGRKRAKEIAEEGREWYIKAFREVDLGIYTYRLLLELARLQDPERETHR</sequence>
<keyword evidence="1" id="KW-1133">Transmembrane helix</keyword>
<evidence type="ECO:0000256" key="1">
    <source>
        <dbReference type="SAM" id="Phobius"/>
    </source>
</evidence>
<dbReference type="InterPro" id="IPR006598">
    <property type="entry name" value="CAP10"/>
</dbReference>
<dbReference type="OrthoDB" id="202415at2759"/>
<feature type="transmembrane region" description="Helical" evidence="1">
    <location>
        <begin position="188"/>
        <end position="213"/>
    </location>
</feature>
<dbReference type="EMBL" id="JAGPYM010000006">
    <property type="protein sequence ID" value="KAH6892934.1"/>
    <property type="molecule type" value="Genomic_DNA"/>
</dbReference>